<organism evidence="2 3">
    <name type="scientific">Legionella antarctica</name>
    <dbReference type="NCBI Taxonomy" id="2708020"/>
    <lineage>
        <taxon>Bacteria</taxon>
        <taxon>Pseudomonadati</taxon>
        <taxon>Pseudomonadota</taxon>
        <taxon>Gammaproteobacteria</taxon>
        <taxon>Legionellales</taxon>
        <taxon>Legionellaceae</taxon>
        <taxon>Legionella</taxon>
    </lineage>
</organism>
<proteinExistence type="predicted"/>
<dbReference type="AlphaFoldDB" id="A0A6F8T684"/>
<evidence type="ECO:0000313" key="3">
    <source>
        <dbReference type="Proteomes" id="UP000502894"/>
    </source>
</evidence>
<feature type="region of interest" description="Disordered" evidence="1">
    <location>
        <begin position="225"/>
        <end position="262"/>
    </location>
</feature>
<sequence length="422" mass="47481">MKVNIADGNYQKLVVNGPFSYDQIQRINRHPTNLAALEMLLLPSTQDSQTTDLDLLINAGFTGDHLEKVLRHAASSRNLNALKKLLLPSTQDNQTTDLNLLTNAGFTRDQIVAAVGHGSGYKNLDALFNLVKDISISDFISSYPGAHDSIVILANGNSRSSHIAFLGTILSKEDLRKEIKSGLLLEDLCKNIKPHTQKQVQNLYIDTFTDLKYFCKEKMTAKNELPQRSASGKEEEPTSGVRRVNKRKLTSSSIPDIRKKRKAPTPVELDLITLPEKPPQGESLEEWPDHFEMDSLPPLPDELPYHLEMDSLPPLPDEWPYHLEMDSLPPLPDEWPYYLEMDSLPPLPYELPYHFEMGSLPPLPDEWPYHFNENQDSGDIAPISATASLLSRWGLFRSDAKVTPEMDLDNINVAAMLGNHKK</sequence>
<dbReference type="RefSeq" id="WP_173237204.1">
    <property type="nucleotide sequence ID" value="NZ_AP022839.1"/>
</dbReference>
<accession>A0A6F8T684</accession>
<dbReference type="EMBL" id="AP022839">
    <property type="protein sequence ID" value="BCA95660.1"/>
    <property type="molecule type" value="Genomic_DNA"/>
</dbReference>
<evidence type="ECO:0000256" key="1">
    <source>
        <dbReference type="SAM" id="MobiDB-lite"/>
    </source>
</evidence>
<reference evidence="2" key="1">
    <citation type="journal article" date="2020" name="Microbiol. Resour. Announc.">
        <title>Complete Genome Sequence of Novel Psychrotolerant Legionella Strain TUM19329, Isolated from Antarctic Lake Sediment.</title>
        <authorList>
            <person name="Shimada S."/>
            <person name="Nakai R."/>
            <person name="Aoki K."/>
            <person name="Shimoeda N."/>
            <person name="Ohno G."/>
            <person name="Miyazaki Y."/>
            <person name="Kudoh S."/>
            <person name="Imura S."/>
            <person name="Watanabe K."/>
            <person name="Ishii Y."/>
            <person name="Tateda K."/>
        </authorList>
    </citation>
    <scope>NUCLEOTIDE SEQUENCE [LARGE SCALE GENOMIC DNA]</scope>
    <source>
        <strain evidence="2">TUM19329</strain>
    </source>
</reference>
<dbReference type="KEGG" id="lant:TUM19329_20210"/>
<protein>
    <submittedName>
        <fullName evidence="2">Uncharacterized protein</fullName>
    </submittedName>
</protein>
<name>A0A6F8T684_9GAMM</name>
<evidence type="ECO:0000313" key="2">
    <source>
        <dbReference type="EMBL" id="BCA95660.1"/>
    </source>
</evidence>
<keyword evidence="3" id="KW-1185">Reference proteome</keyword>
<dbReference type="Proteomes" id="UP000502894">
    <property type="component" value="Chromosome"/>
</dbReference>
<gene>
    <name evidence="2" type="ORF">TUM19329_20210</name>
</gene>